<dbReference type="Pfam" id="PF00561">
    <property type="entry name" value="Abhydrolase_1"/>
    <property type="match status" value="1"/>
</dbReference>
<sequence>MKLSQKILIGLTAIVITAVSYYEFRNPEKIDLNSAVRQQIGGTYAQLSDGYTYYEEAGPKDGRVILLVHGFSVPSYIWDTSFAILSKSGYRVIRFDLFGRGYSDRPDAQYDGAMYARQINELLATLNISQKVDVVGLSFGGFIGAYYAAHFPEKIRSLSLVDPSNSPAQLVWHRSIPLLGAYLFQVNELPQKAESQSVDFLHPEQYPNWAERYRPQMQYKGFGRALRRSSLRLAAADFNAMYASIRVAHTPVLLVWGKQDTTLPISGAVNVRKGIPDLEFVEIDQAGHLPHIEQPEIFHQHLLTFLQKH</sequence>
<dbReference type="PRINTS" id="PR00111">
    <property type="entry name" value="ABHYDROLASE"/>
</dbReference>
<dbReference type="InterPro" id="IPR000073">
    <property type="entry name" value="AB_hydrolase_1"/>
</dbReference>
<keyword evidence="1" id="KW-0812">Transmembrane</keyword>
<comment type="caution">
    <text evidence="3">The sequence shown here is derived from an EMBL/GenBank/DDBJ whole genome shotgun (WGS) entry which is preliminary data.</text>
</comment>
<keyword evidence="1" id="KW-0472">Membrane</keyword>
<organism evidence="3 4">
    <name type="scientific">Undibacterium fentianense</name>
    <dbReference type="NCBI Taxonomy" id="2828728"/>
    <lineage>
        <taxon>Bacteria</taxon>
        <taxon>Pseudomonadati</taxon>
        <taxon>Pseudomonadota</taxon>
        <taxon>Betaproteobacteria</taxon>
        <taxon>Burkholderiales</taxon>
        <taxon>Oxalobacteraceae</taxon>
        <taxon>Undibacterium</taxon>
    </lineage>
</organism>
<dbReference type="AlphaFoldDB" id="A0A941E3U5"/>
<proteinExistence type="predicted"/>
<accession>A0A941E3U5</accession>
<dbReference type="Gene3D" id="3.40.50.1820">
    <property type="entry name" value="alpha/beta hydrolase"/>
    <property type="match status" value="1"/>
</dbReference>
<reference evidence="3" key="1">
    <citation type="submission" date="2021-04" db="EMBL/GenBank/DDBJ databases">
        <title>novel species isolated from subtropical streams in China.</title>
        <authorList>
            <person name="Lu H."/>
        </authorList>
    </citation>
    <scope>NUCLEOTIDE SEQUENCE</scope>
    <source>
        <strain evidence="3">FT137W</strain>
    </source>
</reference>
<dbReference type="Proteomes" id="UP000678545">
    <property type="component" value="Unassembled WGS sequence"/>
</dbReference>
<dbReference type="GO" id="GO:0016020">
    <property type="term" value="C:membrane"/>
    <property type="evidence" value="ECO:0007669"/>
    <property type="project" value="TreeGrafter"/>
</dbReference>
<dbReference type="PRINTS" id="PR00412">
    <property type="entry name" value="EPOXHYDRLASE"/>
</dbReference>
<protein>
    <submittedName>
        <fullName evidence="3">Alpha/beta hydrolase</fullName>
    </submittedName>
</protein>
<keyword evidence="3" id="KW-0378">Hydrolase</keyword>
<dbReference type="InterPro" id="IPR050266">
    <property type="entry name" value="AB_hydrolase_sf"/>
</dbReference>
<feature type="domain" description="AB hydrolase-1" evidence="2">
    <location>
        <begin position="64"/>
        <end position="295"/>
    </location>
</feature>
<dbReference type="PANTHER" id="PTHR43798">
    <property type="entry name" value="MONOACYLGLYCEROL LIPASE"/>
    <property type="match status" value="1"/>
</dbReference>
<evidence type="ECO:0000259" key="2">
    <source>
        <dbReference type="Pfam" id="PF00561"/>
    </source>
</evidence>
<dbReference type="PANTHER" id="PTHR43798:SF33">
    <property type="entry name" value="HYDROLASE, PUTATIVE (AFU_ORTHOLOGUE AFUA_2G14860)-RELATED"/>
    <property type="match status" value="1"/>
</dbReference>
<gene>
    <name evidence="3" type="ORF">KDM90_13435</name>
</gene>
<dbReference type="GO" id="GO:0047372">
    <property type="term" value="F:monoacylglycerol lipase activity"/>
    <property type="evidence" value="ECO:0007669"/>
    <property type="project" value="TreeGrafter"/>
</dbReference>
<dbReference type="SUPFAM" id="SSF53474">
    <property type="entry name" value="alpha/beta-Hydrolases"/>
    <property type="match status" value="1"/>
</dbReference>
<name>A0A941E3U5_9BURK</name>
<evidence type="ECO:0000256" key="1">
    <source>
        <dbReference type="SAM" id="Phobius"/>
    </source>
</evidence>
<dbReference type="InterPro" id="IPR029058">
    <property type="entry name" value="AB_hydrolase_fold"/>
</dbReference>
<dbReference type="RefSeq" id="WP_212676115.1">
    <property type="nucleotide sequence ID" value="NZ_JAGSPJ010000005.1"/>
</dbReference>
<dbReference type="GO" id="GO:0046464">
    <property type="term" value="P:acylglycerol catabolic process"/>
    <property type="evidence" value="ECO:0007669"/>
    <property type="project" value="TreeGrafter"/>
</dbReference>
<keyword evidence="4" id="KW-1185">Reference proteome</keyword>
<keyword evidence="1" id="KW-1133">Transmembrane helix</keyword>
<evidence type="ECO:0000313" key="4">
    <source>
        <dbReference type="Proteomes" id="UP000678545"/>
    </source>
</evidence>
<dbReference type="InterPro" id="IPR000639">
    <property type="entry name" value="Epox_hydrolase-like"/>
</dbReference>
<evidence type="ECO:0000313" key="3">
    <source>
        <dbReference type="EMBL" id="MBR7801006.1"/>
    </source>
</evidence>
<feature type="transmembrane region" description="Helical" evidence="1">
    <location>
        <begin position="7"/>
        <end position="24"/>
    </location>
</feature>
<dbReference type="EMBL" id="JAGSPJ010000005">
    <property type="protein sequence ID" value="MBR7801006.1"/>
    <property type="molecule type" value="Genomic_DNA"/>
</dbReference>